<reference evidence="3 4" key="1">
    <citation type="submission" date="2020-08" db="EMBL/GenBank/DDBJ databases">
        <title>Genomic Encyclopedia of Type Strains, Phase IV (KMG-V): Genome sequencing to study the core and pangenomes of soil and plant-associated prokaryotes.</title>
        <authorList>
            <person name="Whitman W."/>
        </authorList>
    </citation>
    <scope>NUCLEOTIDE SEQUENCE [LARGE SCALE GENOMIC DNA]</scope>
    <source>
        <strain evidence="3 4">SEMIA 402</strain>
    </source>
</reference>
<name>A0A7W6RKF2_9HYPH</name>
<dbReference type="AlphaFoldDB" id="A0A7W6RKF2"/>
<evidence type="ECO:0000313" key="4">
    <source>
        <dbReference type="Proteomes" id="UP000533641"/>
    </source>
</evidence>
<dbReference type="GO" id="GO:0003676">
    <property type="term" value="F:nucleic acid binding"/>
    <property type="evidence" value="ECO:0007669"/>
    <property type="project" value="InterPro"/>
</dbReference>
<dbReference type="Proteomes" id="UP000533641">
    <property type="component" value="Unassembled WGS sequence"/>
</dbReference>
<protein>
    <submittedName>
        <fullName evidence="3">Putative transposase</fullName>
    </submittedName>
</protein>
<dbReference type="Gene3D" id="3.30.420.10">
    <property type="entry name" value="Ribonuclease H-like superfamily/Ribonuclease H"/>
    <property type="match status" value="1"/>
</dbReference>
<feature type="domain" description="Integrase catalytic" evidence="2">
    <location>
        <begin position="273"/>
        <end position="491"/>
    </location>
</feature>
<dbReference type="SUPFAM" id="SSF53098">
    <property type="entry name" value="Ribonuclease H-like"/>
    <property type="match status" value="1"/>
</dbReference>
<accession>A0A7W6RKF2</accession>
<dbReference type="InterPro" id="IPR036397">
    <property type="entry name" value="RNaseH_sf"/>
</dbReference>
<proteinExistence type="predicted"/>
<feature type="region of interest" description="Disordered" evidence="1">
    <location>
        <begin position="675"/>
        <end position="789"/>
    </location>
</feature>
<evidence type="ECO:0000259" key="2">
    <source>
        <dbReference type="PROSITE" id="PS50994"/>
    </source>
</evidence>
<dbReference type="RefSeq" id="WP_183924555.1">
    <property type="nucleotide sequence ID" value="NZ_JACIGM010000003.1"/>
</dbReference>
<feature type="compositionally biased region" description="Acidic residues" evidence="1">
    <location>
        <begin position="685"/>
        <end position="697"/>
    </location>
</feature>
<dbReference type="EMBL" id="JACIGM010000003">
    <property type="protein sequence ID" value="MBB4274090.1"/>
    <property type="molecule type" value="Genomic_DNA"/>
</dbReference>
<dbReference type="InterPro" id="IPR012337">
    <property type="entry name" value="RNaseH-like_sf"/>
</dbReference>
<gene>
    <name evidence="3" type="ORF">GGE12_001845</name>
</gene>
<evidence type="ECO:0000313" key="3">
    <source>
        <dbReference type="EMBL" id="MBB4274090.1"/>
    </source>
</evidence>
<organism evidence="3 4">
    <name type="scientific">Rhizobium mongolense</name>
    <dbReference type="NCBI Taxonomy" id="57676"/>
    <lineage>
        <taxon>Bacteria</taxon>
        <taxon>Pseudomonadati</taxon>
        <taxon>Pseudomonadota</taxon>
        <taxon>Alphaproteobacteria</taxon>
        <taxon>Hyphomicrobiales</taxon>
        <taxon>Rhizobiaceae</taxon>
        <taxon>Rhizobium/Agrobacterium group</taxon>
        <taxon>Rhizobium</taxon>
    </lineage>
</organism>
<dbReference type="GO" id="GO:0015074">
    <property type="term" value="P:DNA integration"/>
    <property type="evidence" value="ECO:0007669"/>
    <property type="project" value="InterPro"/>
</dbReference>
<evidence type="ECO:0000256" key="1">
    <source>
        <dbReference type="SAM" id="MobiDB-lite"/>
    </source>
</evidence>
<sequence>MDDLQPHTTVNLSIFDRVEMNGGAFRVKPSRDGKGYIFTEIRGAGAVDHYKYAEIAKFIRRRAIVVKKDYYTEEEAIRRKKRLLDPDIIPEHIKFRARMITQFLEEVKQGLRARSDESILEFYDEYVSKYEEFVPKPRGGRKKVIVETHHPCTPRHFMRLVNRFEEGDKSPFCLMYGGGPSDASPPKRKLSDRTNQFLDAEARKLATAKRIDIALHWELMKQANRTSPDPVPLPHIRTFYRRVAEMKMMFIELGQLGPEATRNEYELSKTANRKYHPLERIELDEDKLDIILLLQKTRLWDVLHPDVQKKLLIWKDRFWASVAIDCGTRSILALRLLDSDPNGRSGVATLHMAVMPKDDFAHAAGAESNWIQHGIPQEVATDHGAAYLDGDFHEAVLNLCGSHLMPPTGNPKLRGRIERFFKTGKKWLRLFSGQTFSNPLVRAGYDSVANASMDFEELGRCLVRLIVDAFHLTKHRGLGGQKPIDAWATMTKLRPVNTLSDPEREGLIFGLRAGTRKISRSGVVCLGIPYYSRQVQELYKLFKNQEIVIKANPYNLGLLGFRSVGNDAFHWVKAAVKGFDGVSAIEWVATKRLLDEAYSQNDIEDEAIIGRALEQILGTAKFSEDRHKVSSHVITEADYAYFEKEFFADYVAGRSAMPEYSPDPEQFLIEGLVDGEGSQKSGEGTADEVDKDDDGDDDGAHSVLGPSAGTFDPNEFANRRAEDGVAPPLTTPPPAKSTTSRKKKEAPSTPITVSDLLRGTHDLLPARPKETRRTAGRTQTFKSDWDEEE</sequence>
<dbReference type="InterPro" id="IPR001584">
    <property type="entry name" value="Integrase_cat-core"/>
</dbReference>
<comment type="caution">
    <text evidence="3">The sequence shown here is derived from an EMBL/GenBank/DDBJ whole genome shotgun (WGS) entry which is preliminary data.</text>
</comment>
<dbReference type="PROSITE" id="PS50994">
    <property type="entry name" value="INTEGRASE"/>
    <property type="match status" value="1"/>
</dbReference>